<feature type="chain" id="PRO_5046998760" evidence="1">
    <location>
        <begin position="21"/>
        <end position="123"/>
    </location>
</feature>
<keyword evidence="3" id="KW-1185">Reference proteome</keyword>
<sequence length="123" mass="13661">MKRYILLLFLVLLPITAATAELHITPSLCAVGEDETSCNVSVKVAFSADEDDVRYCLSVVGKGLIRCFWGDTDKDLQVYINSEQDIQFTVTEGETGAPVAAATLVVAQYHPKRHRRRYGWGLL</sequence>
<evidence type="ECO:0000256" key="1">
    <source>
        <dbReference type="SAM" id="SignalP"/>
    </source>
</evidence>
<accession>A0ABY8N9H8</accession>
<gene>
    <name evidence="2" type="ORF">PVT68_12325</name>
</gene>
<evidence type="ECO:0000313" key="3">
    <source>
        <dbReference type="Proteomes" id="UP001236500"/>
    </source>
</evidence>
<dbReference type="InterPro" id="IPR021559">
    <property type="entry name" value="DUF3019"/>
</dbReference>
<name>A0ABY8N9H8_9GAMM</name>
<keyword evidence="1" id="KW-0732">Signal</keyword>
<feature type="signal peptide" evidence="1">
    <location>
        <begin position="1"/>
        <end position="20"/>
    </location>
</feature>
<dbReference type="Pfam" id="PF11456">
    <property type="entry name" value="DUF3019"/>
    <property type="match status" value="1"/>
</dbReference>
<dbReference type="RefSeq" id="WP_280318474.1">
    <property type="nucleotide sequence ID" value="NZ_CP118605.1"/>
</dbReference>
<protein>
    <submittedName>
        <fullName evidence="2">DUF3019 domain-containing protein</fullName>
    </submittedName>
</protein>
<dbReference type="EMBL" id="CP118605">
    <property type="protein sequence ID" value="WGL15556.1"/>
    <property type="molecule type" value="Genomic_DNA"/>
</dbReference>
<organism evidence="2 3">
    <name type="scientific">Microbulbifer bruguierae</name>
    <dbReference type="NCBI Taxonomy" id="3029061"/>
    <lineage>
        <taxon>Bacteria</taxon>
        <taxon>Pseudomonadati</taxon>
        <taxon>Pseudomonadota</taxon>
        <taxon>Gammaproteobacteria</taxon>
        <taxon>Cellvibrionales</taxon>
        <taxon>Microbulbiferaceae</taxon>
        <taxon>Microbulbifer</taxon>
    </lineage>
</organism>
<reference evidence="2 3" key="1">
    <citation type="submission" date="2023-02" db="EMBL/GenBank/DDBJ databases">
        <title>Description and genomic characterization of Microbulbifer bruguierae sp. nov., isolated from the sediment of mangrove plant Bruguiera sexangula.</title>
        <authorList>
            <person name="Long M."/>
        </authorList>
    </citation>
    <scope>NUCLEOTIDE SEQUENCE [LARGE SCALE GENOMIC DNA]</scope>
    <source>
        <strain evidence="2 3">H12</strain>
    </source>
</reference>
<proteinExistence type="predicted"/>
<evidence type="ECO:0000313" key="2">
    <source>
        <dbReference type="EMBL" id="WGL15556.1"/>
    </source>
</evidence>
<dbReference type="Proteomes" id="UP001236500">
    <property type="component" value="Chromosome"/>
</dbReference>